<evidence type="ECO:0000256" key="1">
    <source>
        <dbReference type="ARBA" id="ARBA00009427"/>
    </source>
</evidence>
<accession>A0A8H8A048</accession>
<dbReference type="AlphaFoldDB" id="A0A8H8A048"/>
<dbReference type="EMBL" id="JAEFCI010001773">
    <property type="protein sequence ID" value="KAG5462688.1"/>
    <property type="molecule type" value="Genomic_DNA"/>
</dbReference>
<dbReference type="PANTHER" id="PTHR21299:SF2">
    <property type="entry name" value="CYTIDYLATE KINASE"/>
    <property type="match status" value="1"/>
</dbReference>
<evidence type="ECO:0000256" key="5">
    <source>
        <dbReference type="ARBA" id="ARBA00022777"/>
    </source>
</evidence>
<dbReference type="EC" id="2.7.4.25" evidence="2"/>
<dbReference type="InterPro" id="IPR011994">
    <property type="entry name" value="Cytidylate_kinase_dom"/>
</dbReference>
<dbReference type="NCBIfam" id="TIGR00017">
    <property type="entry name" value="cmk"/>
    <property type="match status" value="1"/>
</dbReference>
<evidence type="ECO:0000313" key="11">
    <source>
        <dbReference type="Proteomes" id="UP000673691"/>
    </source>
</evidence>
<name>A0A8H8A048_9FUNG</name>
<keyword evidence="11" id="KW-1185">Reference proteome</keyword>
<dbReference type="GO" id="GO:0015949">
    <property type="term" value="P:nucleobase-containing small molecule interconversion"/>
    <property type="evidence" value="ECO:0007669"/>
    <property type="project" value="TreeGrafter"/>
</dbReference>
<keyword evidence="5 10" id="KW-0418">Kinase</keyword>
<keyword evidence="3" id="KW-0808">Transferase</keyword>
<dbReference type="Gene3D" id="3.40.50.300">
    <property type="entry name" value="P-loop containing nucleotide triphosphate hydrolases"/>
    <property type="match status" value="1"/>
</dbReference>
<evidence type="ECO:0000313" key="10">
    <source>
        <dbReference type="EMBL" id="KAG5462688.1"/>
    </source>
</evidence>
<comment type="caution">
    <text evidence="10">The sequence shown here is derived from an EMBL/GenBank/DDBJ whole genome shotgun (WGS) entry which is preliminary data.</text>
</comment>
<reference evidence="10 11" key="1">
    <citation type="journal article" name="Sci. Rep.">
        <title>Genome-scale phylogenetic analyses confirm Olpidium as the closest living zoosporic fungus to the non-flagellated, terrestrial fungi.</title>
        <authorList>
            <person name="Chang Y."/>
            <person name="Rochon D."/>
            <person name="Sekimoto S."/>
            <person name="Wang Y."/>
            <person name="Chovatia M."/>
            <person name="Sandor L."/>
            <person name="Salamov A."/>
            <person name="Grigoriev I.V."/>
            <person name="Stajich J.E."/>
            <person name="Spatafora J.W."/>
        </authorList>
    </citation>
    <scope>NUCLEOTIDE SEQUENCE [LARGE SCALE GENOMIC DNA]</scope>
    <source>
        <strain evidence="10">S191</strain>
    </source>
</reference>
<evidence type="ECO:0000256" key="2">
    <source>
        <dbReference type="ARBA" id="ARBA00012906"/>
    </source>
</evidence>
<comment type="similarity">
    <text evidence="1">Belongs to the cytidylate kinase family. Type 1 subfamily.</text>
</comment>
<feature type="domain" description="Cytidylate kinase" evidence="9">
    <location>
        <begin position="2"/>
        <end position="215"/>
    </location>
</feature>
<comment type="catalytic activity">
    <reaction evidence="8">
        <text>CMP + ATP = CDP + ADP</text>
        <dbReference type="Rhea" id="RHEA:11600"/>
        <dbReference type="ChEBI" id="CHEBI:30616"/>
        <dbReference type="ChEBI" id="CHEBI:58069"/>
        <dbReference type="ChEBI" id="CHEBI:60377"/>
        <dbReference type="ChEBI" id="CHEBI:456216"/>
        <dbReference type="EC" id="2.7.4.25"/>
    </reaction>
</comment>
<dbReference type="PANTHER" id="PTHR21299">
    <property type="entry name" value="CYTIDYLATE KINASE/PANTOATE-BETA-ALANINE LIGASE"/>
    <property type="match status" value="1"/>
</dbReference>
<evidence type="ECO:0000256" key="7">
    <source>
        <dbReference type="ARBA" id="ARBA00047615"/>
    </source>
</evidence>
<keyword evidence="4" id="KW-0547">Nucleotide-binding</keyword>
<dbReference type="InterPro" id="IPR003136">
    <property type="entry name" value="Cytidylate_kin"/>
</dbReference>
<dbReference type="GO" id="GO:0005524">
    <property type="term" value="F:ATP binding"/>
    <property type="evidence" value="ECO:0007669"/>
    <property type="project" value="UniProtKB-KW"/>
</dbReference>
<dbReference type="CDD" id="cd02020">
    <property type="entry name" value="CMPK"/>
    <property type="match status" value="1"/>
</dbReference>
<dbReference type="OrthoDB" id="10263145at2759"/>
<evidence type="ECO:0000259" key="9">
    <source>
        <dbReference type="Pfam" id="PF02224"/>
    </source>
</evidence>
<proteinExistence type="inferred from homology"/>
<protein>
    <recommendedName>
        <fullName evidence="2">(d)CMP kinase</fullName>
        <ecNumber evidence="2">2.7.4.25</ecNumber>
    </recommendedName>
</protein>
<sequence>MLGFVHVDTGGMYRAITLAAVRAGLDPEPESNADAIAALVAQVHVGFGTAGESSRSSGSTRIFLGAEDVTEAVRANPAVAGSVTAVAKIPAVRSCLVRRQRSFAGGEAPGGLVMDGRDIGTTVFPDADLKVFVVADPHVRALRRWRQEERRGAAEVREEDEQSAVQRIKEDLELRDKQDAERAVSPLRKADDAVVLDTTHLTVDQQVFRIVELARQRMSRTPEAAPAQRPTS</sequence>
<evidence type="ECO:0000256" key="8">
    <source>
        <dbReference type="ARBA" id="ARBA00048478"/>
    </source>
</evidence>
<evidence type="ECO:0000256" key="3">
    <source>
        <dbReference type="ARBA" id="ARBA00022679"/>
    </source>
</evidence>
<organism evidence="10 11">
    <name type="scientific">Olpidium bornovanus</name>
    <dbReference type="NCBI Taxonomy" id="278681"/>
    <lineage>
        <taxon>Eukaryota</taxon>
        <taxon>Fungi</taxon>
        <taxon>Fungi incertae sedis</taxon>
        <taxon>Olpidiomycota</taxon>
        <taxon>Olpidiomycotina</taxon>
        <taxon>Olpidiomycetes</taxon>
        <taxon>Olpidiales</taxon>
        <taxon>Olpidiaceae</taxon>
        <taxon>Olpidium</taxon>
    </lineage>
</organism>
<evidence type="ECO:0000256" key="6">
    <source>
        <dbReference type="ARBA" id="ARBA00022840"/>
    </source>
</evidence>
<dbReference type="Pfam" id="PF02224">
    <property type="entry name" value="Cytidylate_kin"/>
    <property type="match status" value="1"/>
</dbReference>
<dbReference type="SUPFAM" id="SSF52540">
    <property type="entry name" value="P-loop containing nucleoside triphosphate hydrolases"/>
    <property type="match status" value="1"/>
</dbReference>
<dbReference type="Proteomes" id="UP000673691">
    <property type="component" value="Unassembled WGS sequence"/>
</dbReference>
<keyword evidence="6" id="KW-0067">ATP-binding</keyword>
<dbReference type="InterPro" id="IPR027417">
    <property type="entry name" value="P-loop_NTPase"/>
</dbReference>
<gene>
    <name evidence="10" type="ORF">BJ554DRAFT_4053</name>
</gene>
<evidence type="ECO:0000256" key="4">
    <source>
        <dbReference type="ARBA" id="ARBA00022741"/>
    </source>
</evidence>
<dbReference type="GO" id="GO:0036431">
    <property type="term" value="F:dCMP kinase activity"/>
    <property type="evidence" value="ECO:0007669"/>
    <property type="project" value="InterPro"/>
</dbReference>
<dbReference type="GO" id="GO:0005829">
    <property type="term" value="C:cytosol"/>
    <property type="evidence" value="ECO:0007669"/>
    <property type="project" value="TreeGrafter"/>
</dbReference>
<comment type="catalytic activity">
    <reaction evidence="7">
        <text>dCMP + ATP = dCDP + ADP</text>
        <dbReference type="Rhea" id="RHEA:25094"/>
        <dbReference type="ChEBI" id="CHEBI:30616"/>
        <dbReference type="ChEBI" id="CHEBI:57566"/>
        <dbReference type="ChEBI" id="CHEBI:58593"/>
        <dbReference type="ChEBI" id="CHEBI:456216"/>
        <dbReference type="EC" id="2.7.4.25"/>
    </reaction>
</comment>